<protein>
    <submittedName>
        <fullName evidence="1">Uncharacterized protein</fullName>
    </submittedName>
</protein>
<reference evidence="2" key="1">
    <citation type="submission" date="2016-10" db="EMBL/GenBank/DDBJ databases">
        <authorList>
            <person name="Varghese N."/>
            <person name="Submissions S."/>
        </authorList>
    </citation>
    <scope>NUCLEOTIDE SEQUENCE [LARGE SCALE GENOMIC DNA]</scope>
    <source>
        <strain evidence="2">DSM 16522</strain>
    </source>
</reference>
<sequence>MAGKIDILPATLSNIIKGQPFSVLVTASGELNLSKDTEIDIVSSTGVHLIKKFPGIVVRANFSQQMIFLADDTTSDYKISFTAKTTSKPNGSVDYKPVDNPELIPDSCILKGSSSYLYDPKSVGLSGTPPAQNNPFIQASINPMIIGGGPISKYEIQLRTTAPVRIFRMDDTEILSYKTDSQNQYYDFLIDKPSTEAVNLKIYATQGIDQFIRLETIFSKREYNQRQTLFIATSPITPSNDFDPPSIQETYQSSTLTRPDQPGYFHFMVPQNNYLRPGNFLIGFLTNDDKNLYKKELVFGELTVAEDGYFKFRVDYSDMYDGINFISYVTLDNTGNPIGSEPNYIGYESGGNKNPNPDDPSRTLVAPEVYDQWGRYIGIHEAVNINSIGTKGIEVWLPVAPNDPNKIAVGDSITIKAYISYCVDMKTPVRQLPIVVVDNYVVQHPDVDSGYYKHTIKADKLMGYDTAKDAYEGSISIDYSRLAQNQKSQIFARGFDTFVPE</sequence>
<dbReference type="EMBL" id="FOVO01000016">
    <property type="protein sequence ID" value="SFN71015.1"/>
    <property type="molecule type" value="Genomic_DNA"/>
</dbReference>
<dbReference type="OrthoDB" id="6439503at2"/>
<evidence type="ECO:0000313" key="1">
    <source>
        <dbReference type="EMBL" id="SFN71015.1"/>
    </source>
</evidence>
<name>A0A1I5B8H5_9GAMM</name>
<accession>A0A1I5B8H5</accession>
<proteinExistence type="predicted"/>
<evidence type="ECO:0000313" key="2">
    <source>
        <dbReference type="Proteomes" id="UP000199011"/>
    </source>
</evidence>
<dbReference type="Proteomes" id="UP000199011">
    <property type="component" value="Unassembled WGS sequence"/>
</dbReference>
<dbReference type="STRING" id="53341.SAMN05421579_11653"/>
<organism evidence="1 2">
    <name type="scientific">Xenorhabdus japonica</name>
    <dbReference type="NCBI Taxonomy" id="53341"/>
    <lineage>
        <taxon>Bacteria</taxon>
        <taxon>Pseudomonadati</taxon>
        <taxon>Pseudomonadota</taxon>
        <taxon>Gammaproteobacteria</taxon>
        <taxon>Enterobacterales</taxon>
        <taxon>Morganellaceae</taxon>
        <taxon>Xenorhabdus</taxon>
    </lineage>
</organism>
<keyword evidence="2" id="KW-1185">Reference proteome</keyword>
<gene>
    <name evidence="1" type="ORF">SAMN05421579_11653</name>
</gene>
<dbReference type="AlphaFoldDB" id="A0A1I5B8H5"/>